<name>G2YF33_BOTF4</name>
<organism evidence="1 2">
    <name type="scientific">Botryotinia fuckeliana (strain T4)</name>
    <name type="common">Noble rot fungus</name>
    <name type="synonym">Botrytis cinerea</name>
    <dbReference type="NCBI Taxonomy" id="999810"/>
    <lineage>
        <taxon>Eukaryota</taxon>
        <taxon>Fungi</taxon>
        <taxon>Dikarya</taxon>
        <taxon>Ascomycota</taxon>
        <taxon>Pezizomycotina</taxon>
        <taxon>Leotiomycetes</taxon>
        <taxon>Helotiales</taxon>
        <taxon>Sclerotiniaceae</taxon>
        <taxon>Botrytis</taxon>
    </lineage>
</organism>
<protein>
    <submittedName>
        <fullName evidence="1">Uncharacterized protein</fullName>
    </submittedName>
</protein>
<dbReference type="InParanoid" id="G2YF33"/>
<evidence type="ECO:0000313" key="1">
    <source>
        <dbReference type="EMBL" id="CCD50426.1"/>
    </source>
</evidence>
<accession>G2YF33</accession>
<sequence>MEFVGLPTERLPKDEISSVIGAHITFLDVYPVLKGTAI</sequence>
<proteinExistence type="predicted"/>
<dbReference type="Proteomes" id="UP000008177">
    <property type="component" value="Unplaced contigs"/>
</dbReference>
<dbReference type="AlphaFoldDB" id="G2YF33"/>
<reference evidence="2" key="1">
    <citation type="journal article" date="2011" name="PLoS Genet.">
        <title>Genomic analysis of the necrotrophic fungal pathogens Sclerotinia sclerotiorum and Botrytis cinerea.</title>
        <authorList>
            <person name="Amselem J."/>
            <person name="Cuomo C.A."/>
            <person name="van Kan J.A."/>
            <person name="Viaud M."/>
            <person name="Benito E.P."/>
            <person name="Couloux A."/>
            <person name="Coutinho P.M."/>
            <person name="de Vries R.P."/>
            <person name="Dyer P.S."/>
            <person name="Fillinger S."/>
            <person name="Fournier E."/>
            <person name="Gout L."/>
            <person name="Hahn M."/>
            <person name="Kohn L."/>
            <person name="Lapalu N."/>
            <person name="Plummer K.M."/>
            <person name="Pradier J.M."/>
            <person name="Quevillon E."/>
            <person name="Sharon A."/>
            <person name="Simon A."/>
            <person name="ten Have A."/>
            <person name="Tudzynski B."/>
            <person name="Tudzynski P."/>
            <person name="Wincker P."/>
            <person name="Andrew M."/>
            <person name="Anthouard V."/>
            <person name="Beever R.E."/>
            <person name="Beffa R."/>
            <person name="Benoit I."/>
            <person name="Bouzid O."/>
            <person name="Brault B."/>
            <person name="Chen Z."/>
            <person name="Choquer M."/>
            <person name="Collemare J."/>
            <person name="Cotton P."/>
            <person name="Danchin E.G."/>
            <person name="Da Silva C."/>
            <person name="Gautier A."/>
            <person name="Giraud C."/>
            <person name="Giraud T."/>
            <person name="Gonzalez C."/>
            <person name="Grossetete S."/>
            <person name="Guldener U."/>
            <person name="Henrissat B."/>
            <person name="Howlett B.J."/>
            <person name="Kodira C."/>
            <person name="Kretschmer M."/>
            <person name="Lappartient A."/>
            <person name="Leroch M."/>
            <person name="Levis C."/>
            <person name="Mauceli E."/>
            <person name="Neuveglise C."/>
            <person name="Oeser B."/>
            <person name="Pearson M."/>
            <person name="Poulain J."/>
            <person name="Poussereau N."/>
            <person name="Quesneville H."/>
            <person name="Rascle C."/>
            <person name="Schumacher J."/>
            <person name="Segurens B."/>
            <person name="Sexton A."/>
            <person name="Silva E."/>
            <person name="Sirven C."/>
            <person name="Soanes D.M."/>
            <person name="Talbot N.J."/>
            <person name="Templeton M."/>
            <person name="Yandava C."/>
            <person name="Yarden O."/>
            <person name="Zeng Q."/>
            <person name="Rollins J.A."/>
            <person name="Lebrun M.H."/>
            <person name="Dickman M."/>
        </authorList>
    </citation>
    <scope>NUCLEOTIDE SEQUENCE [LARGE SCALE GENOMIC DNA]</scope>
    <source>
        <strain evidence="2">T4</strain>
    </source>
</reference>
<gene>
    <name evidence="1" type="ORF">BofuT4_uP091130.1</name>
</gene>
<dbReference type="EMBL" id="FQ790325">
    <property type="protein sequence ID" value="CCD50426.1"/>
    <property type="molecule type" value="Genomic_DNA"/>
</dbReference>
<dbReference type="HOGENOM" id="CLU_3335481_0_0_1"/>
<evidence type="ECO:0000313" key="2">
    <source>
        <dbReference type="Proteomes" id="UP000008177"/>
    </source>
</evidence>